<organism evidence="2 3">
    <name type="scientific">Streptococcus parasanguinis</name>
    <dbReference type="NCBI Taxonomy" id="1318"/>
    <lineage>
        <taxon>Bacteria</taxon>
        <taxon>Bacillati</taxon>
        <taxon>Bacillota</taxon>
        <taxon>Bacilli</taxon>
        <taxon>Lactobacillales</taxon>
        <taxon>Streptococcaceae</taxon>
        <taxon>Streptococcus</taxon>
    </lineage>
</organism>
<evidence type="ECO:0000256" key="1">
    <source>
        <dbReference type="SAM" id="Phobius"/>
    </source>
</evidence>
<evidence type="ECO:0000313" key="2">
    <source>
        <dbReference type="EMBL" id="RHC95778.1"/>
    </source>
</evidence>
<feature type="transmembrane region" description="Helical" evidence="1">
    <location>
        <begin position="7"/>
        <end position="27"/>
    </location>
</feature>
<evidence type="ECO:0008006" key="4">
    <source>
        <dbReference type="Google" id="ProtNLM"/>
    </source>
</evidence>
<comment type="caution">
    <text evidence="2">The sequence shown here is derived from an EMBL/GenBank/DDBJ whole genome shotgun (WGS) entry which is preliminary data.</text>
</comment>
<dbReference type="AlphaFoldDB" id="A0A414CL91"/>
<gene>
    <name evidence="2" type="ORF">DW820_01205</name>
</gene>
<dbReference type="Proteomes" id="UP000285773">
    <property type="component" value="Unassembled WGS sequence"/>
</dbReference>
<accession>A0A414CL91</accession>
<keyword evidence="1" id="KW-0812">Transmembrane</keyword>
<dbReference type="RefSeq" id="WP_118095163.1">
    <property type="nucleotide sequence ID" value="NZ_QSIO01000001.1"/>
</dbReference>
<keyword evidence="1" id="KW-0472">Membrane</keyword>
<proteinExistence type="predicted"/>
<reference evidence="2 3" key="1">
    <citation type="submission" date="2018-08" db="EMBL/GenBank/DDBJ databases">
        <title>A genome reference for cultivated species of the human gut microbiota.</title>
        <authorList>
            <person name="Zou Y."/>
            <person name="Xue W."/>
            <person name="Luo G."/>
        </authorList>
    </citation>
    <scope>NUCLEOTIDE SEQUENCE [LARGE SCALE GENOMIC DNA]</scope>
    <source>
        <strain evidence="2 3">AM33-3BH</strain>
    </source>
</reference>
<keyword evidence="1" id="KW-1133">Transmembrane helix</keyword>
<evidence type="ECO:0000313" key="3">
    <source>
        <dbReference type="Proteomes" id="UP000285773"/>
    </source>
</evidence>
<sequence>MTKKTLWLTIFAISAIVTLIGLGFSAYNHYAFNQPFINNTTKGLLTSFALCSTMVAIGLSKELKNNLREDD</sequence>
<protein>
    <recommendedName>
        <fullName evidence="4">Bacteriocin immunity protein</fullName>
    </recommendedName>
</protein>
<name>A0A414CL91_STRPA</name>
<dbReference type="EMBL" id="QSIO01000001">
    <property type="protein sequence ID" value="RHC95778.1"/>
    <property type="molecule type" value="Genomic_DNA"/>
</dbReference>
<feature type="transmembrane region" description="Helical" evidence="1">
    <location>
        <begin position="39"/>
        <end position="59"/>
    </location>
</feature>